<keyword evidence="1" id="KW-1133">Transmembrane helix</keyword>
<dbReference type="AlphaFoldDB" id="A0A0D0C0Y8"/>
<proteinExistence type="predicted"/>
<evidence type="ECO:0000313" key="2">
    <source>
        <dbReference type="EMBL" id="KIK56009.1"/>
    </source>
</evidence>
<dbReference type="Proteomes" id="UP000053593">
    <property type="component" value="Unassembled WGS sequence"/>
</dbReference>
<protein>
    <submittedName>
        <fullName evidence="2">Uncharacterized protein</fullName>
    </submittedName>
</protein>
<accession>A0A0D0C0Y8</accession>
<evidence type="ECO:0000256" key="1">
    <source>
        <dbReference type="SAM" id="Phobius"/>
    </source>
</evidence>
<keyword evidence="3" id="KW-1185">Reference proteome</keyword>
<feature type="transmembrane region" description="Helical" evidence="1">
    <location>
        <begin position="12"/>
        <end position="35"/>
    </location>
</feature>
<keyword evidence="1" id="KW-0812">Transmembrane</keyword>
<name>A0A0D0C0Y8_9AGAR</name>
<evidence type="ECO:0000313" key="3">
    <source>
        <dbReference type="Proteomes" id="UP000053593"/>
    </source>
</evidence>
<dbReference type="EMBL" id="KN834801">
    <property type="protein sequence ID" value="KIK56009.1"/>
    <property type="molecule type" value="Genomic_DNA"/>
</dbReference>
<dbReference type="HOGENOM" id="CLU_2904399_0_0_1"/>
<reference evidence="2 3" key="1">
    <citation type="submission" date="2014-04" db="EMBL/GenBank/DDBJ databases">
        <title>Evolutionary Origins and Diversification of the Mycorrhizal Mutualists.</title>
        <authorList>
            <consortium name="DOE Joint Genome Institute"/>
            <consortium name="Mycorrhizal Genomics Consortium"/>
            <person name="Kohler A."/>
            <person name="Kuo A."/>
            <person name="Nagy L.G."/>
            <person name="Floudas D."/>
            <person name="Copeland A."/>
            <person name="Barry K.W."/>
            <person name="Cichocki N."/>
            <person name="Veneault-Fourrey C."/>
            <person name="LaButti K."/>
            <person name="Lindquist E.A."/>
            <person name="Lipzen A."/>
            <person name="Lundell T."/>
            <person name="Morin E."/>
            <person name="Murat C."/>
            <person name="Riley R."/>
            <person name="Ohm R."/>
            <person name="Sun H."/>
            <person name="Tunlid A."/>
            <person name="Henrissat B."/>
            <person name="Grigoriev I.V."/>
            <person name="Hibbett D.S."/>
            <person name="Martin F."/>
        </authorList>
    </citation>
    <scope>NUCLEOTIDE SEQUENCE [LARGE SCALE GENOMIC DNA]</scope>
    <source>
        <strain evidence="2 3">FD-317 M1</strain>
    </source>
</reference>
<gene>
    <name evidence="2" type="ORF">GYMLUDRAFT_829628</name>
</gene>
<organism evidence="2 3">
    <name type="scientific">Collybiopsis luxurians FD-317 M1</name>
    <dbReference type="NCBI Taxonomy" id="944289"/>
    <lineage>
        <taxon>Eukaryota</taxon>
        <taxon>Fungi</taxon>
        <taxon>Dikarya</taxon>
        <taxon>Basidiomycota</taxon>
        <taxon>Agaricomycotina</taxon>
        <taxon>Agaricomycetes</taxon>
        <taxon>Agaricomycetidae</taxon>
        <taxon>Agaricales</taxon>
        <taxon>Marasmiineae</taxon>
        <taxon>Omphalotaceae</taxon>
        <taxon>Collybiopsis</taxon>
        <taxon>Collybiopsis luxurians</taxon>
    </lineage>
</organism>
<sequence>MVPFLWLYDMIYVAPLEWIPDVFLYMTGVLVHLMVSRSSYQLLSLPILPLSVALLILFWFIL</sequence>
<feature type="transmembrane region" description="Helical" evidence="1">
    <location>
        <begin position="42"/>
        <end position="61"/>
    </location>
</feature>
<keyword evidence="1" id="KW-0472">Membrane</keyword>